<dbReference type="Proteomes" id="UP000664835">
    <property type="component" value="Unassembled WGS sequence"/>
</dbReference>
<comment type="caution">
    <text evidence="3">The sequence shown here is derived from an EMBL/GenBank/DDBJ whole genome shotgun (WGS) entry which is preliminary data.</text>
</comment>
<reference evidence="3 4" key="1">
    <citation type="submission" date="2021-03" db="EMBL/GenBank/DDBJ databases">
        <title>Thiomicrorhabdus sp.nov.,novel sulfur-oxidizing bacteria isolated from coastal sediment.</title>
        <authorList>
            <person name="Liu X."/>
        </authorList>
    </citation>
    <scope>NUCLEOTIDE SEQUENCE [LARGE SCALE GENOMIC DNA]</scope>
    <source>
        <strain evidence="3 4">6S2-11</strain>
    </source>
</reference>
<dbReference type="InterPro" id="IPR036249">
    <property type="entry name" value="Thioredoxin-like_sf"/>
</dbReference>
<dbReference type="InterPro" id="IPR005243">
    <property type="entry name" value="THIRX-like_proc"/>
</dbReference>
<evidence type="ECO:0000313" key="4">
    <source>
        <dbReference type="Proteomes" id="UP000664835"/>
    </source>
</evidence>
<sequence>MKGNLMIRLMTLLILIGITLAHFSGQTDLWSANWLWLAILPAFMGLQATFTGWCPAELVGKLSKTGECCPGGSCASRPAPAKPVKESSCCSEAEKTSCCGSQPEEKKTNCCGNELEIKVLGTGCASCNNTVKLIQTTADELGVKITISKVEDVAEIAAYGVMSTPAVVINEQVLHSGGIPSKDMIQSWL</sequence>
<keyword evidence="4" id="KW-1185">Reference proteome</keyword>
<gene>
    <name evidence="3" type="ORF">J3998_06690</name>
</gene>
<protein>
    <submittedName>
        <fullName evidence="3">Thioredoxin family protein</fullName>
    </submittedName>
</protein>
<proteinExistence type="predicted"/>
<dbReference type="InterPro" id="IPR012336">
    <property type="entry name" value="Thioredoxin-like_fold"/>
</dbReference>
<dbReference type="EMBL" id="JAGETV010000008">
    <property type="protein sequence ID" value="MBO1927261.1"/>
    <property type="molecule type" value="Genomic_DNA"/>
</dbReference>
<dbReference type="Pfam" id="PF13192">
    <property type="entry name" value="Thioredoxin_3"/>
    <property type="match status" value="1"/>
</dbReference>
<dbReference type="Gene3D" id="3.40.30.10">
    <property type="entry name" value="Glutaredoxin"/>
    <property type="match status" value="1"/>
</dbReference>
<keyword evidence="1" id="KW-1133">Transmembrane helix</keyword>
<dbReference type="SUPFAM" id="SSF52833">
    <property type="entry name" value="Thioredoxin-like"/>
    <property type="match status" value="1"/>
</dbReference>
<feature type="domain" description="Thioredoxin-like fold" evidence="2">
    <location>
        <begin position="116"/>
        <end position="189"/>
    </location>
</feature>
<dbReference type="PANTHER" id="PTHR36450">
    <property type="entry name" value="THIOREDOXIN"/>
    <property type="match status" value="1"/>
</dbReference>
<evidence type="ECO:0000256" key="1">
    <source>
        <dbReference type="SAM" id="Phobius"/>
    </source>
</evidence>
<evidence type="ECO:0000313" key="3">
    <source>
        <dbReference type="EMBL" id="MBO1927261.1"/>
    </source>
</evidence>
<keyword evidence="1" id="KW-0472">Membrane</keyword>
<dbReference type="RefSeq" id="WP_208148966.1">
    <property type="nucleotide sequence ID" value="NZ_JAGETV010000008.1"/>
</dbReference>
<dbReference type="PANTHER" id="PTHR36450:SF1">
    <property type="entry name" value="THIOREDOXIN"/>
    <property type="match status" value="1"/>
</dbReference>
<name>A0ABS3Q4P1_9GAMM</name>
<accession>A0ABS3Q4P1</accession>
<organism evidence="3 4">
    <name type="scientific">Thiomicrorhabdus marina</name>
    <dbReference type="NCBI Taxonomy" id="2818442"/>
    <lineage>
        <taxon>Bacteria</taxon>
        <taxon>Pseudomonadati</taxon>
        <taxon>Pseudomonadota</taxon>
        <taxon>Gammaproteobacteria</taxon>
        <taxon>Thiotrichales</taxon>
        <taxon>Piscirickettsiaceae</taxon>
        <taxon>Thiomicrorhabdus</taxon>
    </lineage>
</organism>
<keyword evidence="1" id="KW-0812">Transmembrane</keyword>
<feature type="transmembrane region" description="Helical" evidence="1">
    <location>
        <begin position="35"/>
        <end position="54"/>
    </location>
</feature>
<evidence type="ECO:0000259" key="2">
    <source>
        <dbReference type="Pfam" id="PF13192"/>
    </source>
</evidence>
<dbReference type="NCBIfam" id="TIGR00412">
    <property type="entry name" value="redox_disulf_2"/>
    <property type="match status" value="1"/>
</dbReference>